<dbReference type="EC" id="4.2.1.151" evidence="4"/>
<reference evidence="5 6" key="1">
    <citation type="journal article" date="2011" name="J. Bacteriol.">
        <title>Complete genome sequence and updated annotation of Desulfovibrio alaskensis G20.</title>
        <authorList>
            <person name="Hauser L.J."/>
            <person name="Land M.L."/>
            <person name="Brown S.D."/>
            <person name="Larimer F."/>
            <person name="Keller K.L."/>
            <person name="Rapp-Giles B.J."/>
            <person name="Price M.N."/>
            <person name="Lin M."/>
            <person name="Bruce D.C."/>
            <person name="Detter J.C."/>
            <person name="Tapia R."/>
            <person name="Han C.S."/>
            <person name="Goodwin L.A."/>
            <person name="Cheng J.F."/>
            <person name="Pitluck S."/>
            <person name="Copeland A."/>
            <person name="Lucas S."/>
            <person name="Nolan M."/>
            <person name="Lapidus A.L."/>
            <person name="Palumbo A.V."/>
            <person name="Wall J.D."/>
        </authorList>
    </citation>
    <scope>NUCLEOTIDE SEQUENCE [LARGE SCALE GENOMIC DNA]</scope>
    <source>
        <strain evidence="6">ATCC BAA 1058 / DSM 17464 / G20</strain>
    </source>
</reference>
<dbReference type="KEGG" id="dde:Dde_0796"/>
<dbReference type="HAMAP" id="MF_00995">
    <property type="entry name" value="MqnA"/>
    <property type="match status" value="1"/>
</dbReference>
<keyword evidence="2 4" id="KW-0474">Menaquinone biosynthesis</keyword>
<evidence type="ECO:0000256" key="2">
    <source>
        <dbReference type="ARBA" id="ARBA00022428"/>
    </source>
</evidence>
<evidence type="ECO:0000256" key="3">
    <source>
        <dbReference type="ARBA" id="ARBA00023239"/>
    </source>
</evidence>
<dbReference type="eggNOG" id="COG1427">
    <property type="taxonomic scope" value="Bacteria"/>
</dbReference>
<dbReference type="UniPathway" id="UPA00079"/>
<evidence type="ECO:0000256" key="1">
    <source>
        <dbReference type="ARBA" id="ARBA00004863"/>
    </source>
</evidence>
<name>Q314P9_OLEA2</name>
<dbReference type="EMBL" id="CP000112">
    <property type="protein sequence ID" value="ABB37597.1"/>
    <property type="molecule type" value="Genomic_DNA"/>
</dbReference>
<comment type="function">
    <text evidence="4">Catalyzes the dehydration of chorismate into 3-[(1-carboxyvinyl)oxy]benzoate, a step in the biosynthesis of menaquinone (MK, vitamin K2).</text>
</comment>
<accession>Q314P9</accession>
<dbReference type="HOGENOM" id="CLU_059898_0_0_7"/>
<protein>
    <recommendedName>
        <fullName evidence="4">Chorismate dehydratase</fullName>
        <ecNumber evidence="4">4.2.1.151</ecNumber>
    </recommendedName>
    <alternativeName>
        <fullName evidence="4">Menaquinone biosynthetic enzyme MqnA</fullName>
    </alternativeName>
</protein>
<dbReference type="STRING" id="207559.Dde_0796"/>
<gene>
    <name evidence="4" type="primary">mqnA</name>
    <name evidence="5" type="ordered locus">Dde_0796</name>
</gene>
<evidence type="ECO:0000256" key="4">
    <source>
        <dbReference type="HAMAP-Rule" id="MF_00995"/>
    </source>
</evidence>
<dbReference type="InterPro" id="IPR003773">
    <property type="entry name" value="Menaquinone_biosynth"/>
</dbReference>
<dbReference type="GO" id="GO:0016836">
    <property type="term" value="F:hydro-lyase activity"/>
    <property type="evidence" value="ECO:0007669"/>
    <property type="project" value="UniProtKB-UniRule"/>
</dbReference>
<keyword evidence="6" id="KW-1185">Reference proteome</keyword>
<evidence type="ECO:0000313" key="5">
    <source>
        <dbReference type="EMBL" id="ABB37597.1"/>
    </source>
</evidence>
<dbReference type="SUPFAM" id="SSF53850">
    <property type="entry name" value="Periplasmic binding protein-like II"/>
    <property type="match status" value="1"/>
</dbReference>
<comment type="catalytic activity">
    <reaction evidence="4">
        <text>chorismate = 3-[(1-carboxyvinyl)-oxy]benzoate + H2O</text>
        <dbReference type="Rhea" id="RHEA:40051"/>
        <dbReference type="ChEBI" id="CHEBI:15377"/>
        <dbReference type="ChEBI" id="CHEBI:29748"/>
        <dbReference type="ChEBI" id="CHEBI:76981"/>
        <dbReference type="EC" id="4.2.1.151"/>
    </reaction>
</comment>
<dbReference type="PANTHER" id="PTHR37690:SF1">
    <property type="entry name" value="CHORISMATE DEHYDRATASE"/>
    <property type="match status" value="1"/>
</dbReference>
<dbReference type="PANTHER" id="PTHR37690">
    <property type="entry name" value="CHORISMATE DEHYDRATASE"/>
    <property type="match status" value="1"/>
</dbReference>
<dbReference type="RefSeq" id="WP_011366858.1">
    <property type="nucleotide sequence ID" value="NC_007519.1"/>
</dbReference>
<evidence type="ECO:0000313" key="6">
    <source>
        <dbReference type="Proteomes" id="UP000002710"/>
    </source>
</evidence>
<dbReference type="GO" id="GO:0009234">
    <property type="term" value="P:menaquinone biosynthetic process"/>
    <property type="evidence" value="ECO:0007669"/>
    <property type="project" value="UniProtKB-UniRule"/>
</dbReference>
<dbReference type="Pfam" id="PF02621">
    <property type="entry name" value="VitK2_biosynth"/>
    <property type="match status" value="1"/>
</dbReference>
<dbReference type="Proteomes" id="UP000002710">
    <property type="component" value="Chromosome"/>
</dbReference>
<comment type="similarity">
    <text evidence="4">Belongs to the MqnA/MqnD family. MqnA subfamily.</text>
</comment>
<sequence>MSRPAEQKRPLRIGRISYLNVLPIYHSLEKDAAGSGYELVYGPPAELNRLMAAGELDVASTSSIEYARNAQQYYLVPDLAIGSCGPVMSVILLSRQPVETLEGQTILTTSQSHTSAALLRLIMRYHYGLNVTYRTGSASEQIQSHNPPQALLAIGDEALRLRNHPMYPYRVDLGEAWRRWTGLPFIFGVWVVSRDSVAAGRFDTDPCALLQGGRDWGAQHMDTILDLAARHDFLSRDELVEYFRGLVYTMGEEAQKGLRTFYSKLVEAGELERAPELVFYDHAVHTRRTAP</sequence>
<proteinExistence type="inferred from homology"/>
<dbReference type="Gene3D" id="3.40.190.10">
    <property type="entry name" value="Periplasmic binding protein-like II"/>
    <property type="match status" value="2"/>
</dbReference>
<dbReference type="CDD" id="cd13634">
    <property type="entry name" value="PBP2_Sco4506"/>
    <property type="match status" value="1"/>
</dbReference>
<comment type="pathway">
    <text evidence="1 4">Quinol/quinone metabolism; menaquinone biosynthesis.</text>
</comment>
<dbReference type="InterPro" id="IPR030868">
    <property type="entry name" value="MqnA"/>
</dbReference>
<organism evidence="5 6">
    <name type="scientific">Oleidesulfovibrio alaskensis (strain ATCC BAA-1058 / DSM 17464 / G20)</name>
    <name type="common">Desulfovibrio alaskensis</name>
    <dbReference type="NCBI Taxonomy" id="207559"/>
    <lineage>
        <taxon>Bacteria</taxon>
        <taxon>Pseudomonadati</taxon>
        <taxon>Thermodesulfobacteriota</taxon>
        <taxon>Desulfovibrionia</taxon>
        <taxon>Desulfovibrionales</taxon>
        <taxon>Desulfovibrionaceae</taxon>
        <taxon>Oleidesulfovibrio</taxon>
    </lineage>
</organism>
<keyword evidence="3 4" id="KW-0456">Lyase</keyword>
<dbReference type="AlphaFoldDB" id="Q314P9"/>